<dbReference type="OrthoDB" id="10042941at2759"/>
<keyword evidence="1" id="KW-0175">Coiled coil</keyword>
<dbReference type="EMBL" id="OC920364">
    <property type="protein sequence ID" value="CAD7652434.1"/>
    <property type="molecule type" value="Genomic_DNA"/>
</dbReference>
<dbReference type="InterPro" id="IPR001388">
    <property type="entry name" value="Synaptobrevin-like"/>
</dbReference>
<dbReference type="GO" id="GO:0016020">
    <property type="term" value="C:membrane"/>
    <property type="evidence" value="ECO:0007669"/>
    <property type="project" value="InterPro"/>
</dbReference>
<dbReference type="PANTHER" id="PTHR45701">
    <property type="entry name" value="SYNAPTOBREVIN FAMILY MEMBER"/>
    <property type="match status" value="1"/>
</dbReference>
<proteinExistence type="predicted"/>
<dbReference type="PRINTS" id="PR00219">
    <property type="entry name" value="SYNAPTOBREVN"/>
</dbReference>
<dbReference type="InterPro" id="IPR016444">
    <property type="entry name" value="Synaptobrevin/VAMP"/>
</dbReference>
<organism evidence="3">
    <name type="scientific">Oppiella nova</name>
    <dbReference type="NCBI Taxonomy" id="334625"/>
    <lineage>
        <taxon>Eukaryota</taxon>
        <taxon>Metazoa</taxon>
        <taxon>Ecdysozoa</taxon>
        <taxon>Arthropoda</taxon>
        <taxon>Chelicerata</taxon>
        <taxon>Arachnida</taxon>
        <taxon>Acari</taxon>
        <taxon>Acariformes</taxon>
        <taxon>Sarcoptiformes</taxon>
        <taxon>Oribatida</taxon>
        <taxon>Brachypylina</taxon>
        <taxon>Oppioidea</taxon>
        <taxon>Oppiidae</taxon>
        <taxon>Oppiella</taxon>
    </lineage>
</organism>
<name>A0A7R9M4U2_9ACAR</name>
<gene>
    <name evidence="3" type="ORF">ONB1V03_LOCUS9095</name>
</gene>
<accession>A0A7R9M4U2</accession>
<dbReference type="SUPFAM" id="SSF58038">
    <property type="entry name" value="SNARE fusion complex"/>
    <property type="match status" value="1"/>
</dbReference>
<dbReference type="PROSITE" id="PS50892">
    <property type="entry name" value="V_SNARE"/>
    <property type="match status" value="1"/>
</dbReference>
<dbReference type="GO" id="GO:0016192">
    <property type="term" value="P:vesicle-mediated transport"/>
    <property type="evidence" value="ECO:0007669"/>
    <property type="project" value="InterPro"/>
</dbReference>
<dbReference type="Proteomes" id="UP000728032">
    <property type="component" value="Unassembled WGS sequence"/>
</dbReference>
<dbReference type="EMBL" id="CAJPVJ010005539">
    <property type="protein sequence ID" value="CAG2169621.1"/>
    <property type="molecule type" value="Genomic_DNA"/>
</dbReference>
<dbReference type="Pfam" id="PF00957">
    <property type="entry name" value="Synaptobrevin"/>
    <property type="match status" value="1"/>
</dbReference>
<dbReference type="AlphaFoldDB" id="A0A7R9M4U2"/>
<keyword evidence="4" id="KW-1185">Reference proteome</keyword>
<feature type="domain" description="V-SNARE coiled-coil homology" evidence="2">
    <location>
        <begin position="8"/>
        <end position="68"/>
    </location>
</feature>
<reference evidence="3" key="1">
    <citation type="submission" date="2020-11" db="EMBL/GenBank/DDBJ databases">
        <authorList>
            <person name="Tran Van P."/>
        </authorList>
    </citation>
    <scope>NUCLEOTIDE SEQUENCE</scope>
</reference>
<dbReference type="Gene3D" id="1.20.5.110">
    <property type="match status" value="1"/>
</dbReference>
<dbReference type="PROSITE" id="PS00417">
    <property type="entry name" value="SYNAPTOBREVIN"/>
    <property type="match status" value="1"/>
</dbReference>
<evidence type="ECO:0000313" key="3">
    <source>
        <dbReference type="EMBL" id="CAD7652434.1"/>
    </source>
</evidence>
<sequence length="96" mass="11146">MDDPDAIQLQHVQAQVDDVLVLMRDNFNRVLERDYRLSDLRDRADALEACAQQFQQHGHRLNRQYLLANIKANKTLIIGGCTYHPSTGMWITECYV</sequence>
<protein>
    <recommendedName>
        <fullName evidence="2">V-SNARE coiled-coil homology domain-containing protein</fullName>
    </recommendedName>
</protein>
<evidence type="ECO:0000259" key="2">
    <source>
        <dbReference type="PROSITE" id="PS50892"/>
    </source>
</evidence>
<dbReference type="InterPro" id="IPR042855">
    <property type="entry name" value="V_SNARE_CC"/>
</dbReference>
<evidence type="ECO:0000313" key="4">
    <source>
        <dbReference type="Proteomes" id="UP000728032"/>
    </source>
</evidence>
<evidence type="ECO:0000256" key="1">
    <source>
        <dbReference type="PROSITE-ProRule" id="PRU00290"/>
    </source>
</evidence>